<dbReference type="SMART" id="SM00382">
    <property type="entry name" value="AAA"/>
    <property type="match status" value="1"/>
</dbReference>
<name>A0ABT1P9C8_9ACTN</name>
<keyword evidence="2 3" id="KW-0067">ATP-binding</keyword>
<dbReference type="InterPro" id="IPR003593">
    <property type="entry name" value="AAA+_ATPase"/>
</dbReference>
<evidence type="ECO:0000256" key="3">
    <source>
        <dbReference type="PROSITE-ProRule" id="PRU00289"/>
    </source>
</evidence>
<evidence type="ECO:0000256" key="2">
    <source>
        <dbReference type="ARBA" id="ARBA00022840"/>
    </source>
</evidence>
<dbReference type="PANTHER" id="PTHR22683">
    <property type="entry name" value="SPORULATION PROTEIN RELATED"/>
    <property type="match status" value="1"/>
</dbReference>
<keyword evidence="6" id="KW-1185">Reference proteome</keyword>
<organism evidence="5 6">
    <name type="scientific">Streptantibioticus rubrisoli</name>
    <dbReference type="NCBI Taxonomy" id="1387313"/>
    <lineage>
        <taxon>Bacteria</taxon>
        <taxon>Bacillati</taxon>
        <taxon>Actinomycetota</taxon>
        <taxon>Actinomycetes</taxon>
        <taxon>Kitasatosporales</taxon>
        <taxon>Streptomycetaceae</taxon>
        <taxon>Streptantibioticus</taxon>
    </lineage>
</organism>
<dbReference type="InterPro" id="IPR050206">
    <property type="entry name" value="FtsK/SpoIIIE/SftA"/>
</dbReference>
<dbReference type="EMBL" id="JANFNH010000005">
    <property type="protein sequence ID" value="MCQ4041982.1"/>
    <property type="molecule type" value="Genomic_DNA"/>
</dbReference>
<dbReference type="SUPFAM" id="SSF52540">
    <property type="entry name" value="P-loop containing nucleoside triphosphate hydrolases"/>
    <property type="match status" value="1"/>
</dbReference>
<dbReference type="PANTHER" id="PTHR22683:SF41">
    <property type="entry name" value="DNA TRANSLOCASE FTSK"/>
    <property type="match status" value="1"/>
</dbReference>
<evidence type="ECO:0000313" key="5">
    <source>
        <dbReference type="EMBL" id="MCQ4041982.1"/>
    </source>
</evidence>
<gene>
    <name evidence="5" type="ORF">NON19_08015</name>
</gene>
<dbReference type="RefSeq" id="WP_255925991.1">
    <property type="nucleotide sequence ID" value="NZ_JANFNH010000005.1"/>
</dbReference>
<dbReference type="Pfam" id="PF01580">
    <property type="entry name" value="FtsK_SpoIIIE"/>
    <property type="match status" value="2"/>
</dbReference>
<accession>A0ABT1P9C8</accession>
<dbReference type="InterPro" id="IPR027417">
    <property type="entry name" value="P-loop_NTPase"/>
</dbReference>
<dbReference type="PROSITE" id="PS50901">
    <property type="entry name" value="FTSK"/>
    <property type="match status" value="1"/>
</dbReference>
<dbReference type="Proteomes" id="UP001206206">
    <property type="component" value="Unassembled WGS sequence"/>
</dbReference>
<comment type="caution">
    <text evidence="5">The sequence shown here is derived from an EMBL/GenBank/DDBJ whole genome shotgun (WGS) entry which is preliminary data.</text>
</comment>
<evidence type="ECO:0000259" key="4">
    <source>
        <dbReference type="PROSITE" id="PS50901"/>
    </source>
</evidence>
<proteinExistence type="predicted"/>
<evidence type="ECO:0000256" key="1">
    <source>
        <dbReference type="ARBA" id="ARBA00022741"/>
    </source>
</evidence>
<feature type="domain" description="FtsK" evidence="4">
    <location>
        <begin position="171"/>
        <end position="359"/>
    </location>
</feature>
<dbReference type="Gene3D" id="3.40.50.300">
    <property type="entry name" value="P-loop containing nucleotide triphosphate hydrolases"/>
    <property type="match status" value="1"/>
</dbReference>
<keyword evidence="1 3" id="KW-0547">Nucleotide-binding</keyword>
<evidence type="ECO:0000313" key="6">
    <source>
        <dbReference type="Proteomes" id="UP001206206"/>
    </source>
</evidence>
<sequence length="437" mass="46982">MEPIVLALVLILLAWRFRLGRIVRERRPAWYWYLSGYPVAAVRVLASWRKVSQLNDLSVTHKPTRAVLGGLAVKGEALRPIAPRFSFPRPTPNGLSVVVRLHPGQTPVPFLAAADALAHAWRMFAVRVTSPERGVVHLVATAADPLANSGTAPPSASASLLTALVGWLENGQAWLMDFRRVPHWLIVGATRSGKSTLLARLITELAPHPVALVGIDCKGGMELGIFAPRLSALGTNRREALAVLSALVVDMQRRMHTCRFAGVRSIWDLPEDQRPIPVVVIVDEIAELFLTSGSREEKAEAEQCSTYLLRIAQLGAALGLHLVIAGQRVGSDLGPGITALRAQLGGRVCHRVNDPGTAEMTLGDINKDAAIVAQSITPEERGVAVTASEEGGWVRGRSHLTTVADAKDAAARYADMAPNLPGLRRALEVNDGEEGTA</sequence>
<dbReference type="InterPro" id="IPR002543">
    <property type="entry name" value="FtsK_dom"/>
</dbReference>
<reference evidence="5 6" key="1">
    <citation type="submission" date="2022-06" db="EMBL/GenBank/DDBJ databases">
        <title>Draft genome sequence of type strain Streptomyces rubrisoli DSM 42083.</title>
        <authorList>
            <person name="Duangmal K."/>
            <person name="Klaysubun C."/>
        </authorList>
    </citation>
    <scope>NUCLEOTIDE SEQUENCE [LARGE SCALE GENOMIC DNA]</scope>
    <source>
        <strain evidence="5 6">DSM 42083</strain>
    </source>
</reference>
<dbReference type="CDD" id="cd01127">
    <property type="entry name" value="TrwB_TraG_TraD_VirD4"/>
    <property type="match status" value="1"/>
</dbReference>
<feature type="binding site" evidence="3">
    <location>
        <begin position="188"/>
        <end position="195"/>
    </location>
    <ligand>
        <name>ATP</name>
        <dbReference type="ChEBI" id="CHEBI:30616"/>
    </ligand>
</feature>
<protein>
    <submittedName>
        <fullName evidence="5">FtsK/SpoIIIE domain-containing protein</fullName>
    </submittedName>
</protein>